<dbReference type="InterPro" id="IPR013738">
    <property type="entry name" value="Beta_galactosidase_Trimer"/>
</dbReference>
<dbReference type="AlphaFoldDB" id="A0A9Q4DT58"/>
<organism evidence="15 16">
    <name type="scientific">Bacillus spizizenii</name>
    <name type="common">Bacillus subtilis subsp. spizizenii</name>
    <dbReference type="NCBI Taxonomy" id="96241"/>
    <lineage>
        <taxon>Bacteria</taxon>
        <taxon>Bacillati</taxon>
        <taxon>Bacillota</taxon>
        <taxon>Bacilli</taxon>
        <taxon>Bacillales</taxon>
        <taxon>Bacillaceae</taxon>
        <taxon>Bacillus</taxon>
    </lineage>
</organism>
<feature type="binding site" evidence="10">
    <location>
        <position position="107"/>
    </location>
    <ligand>
        <name>substrate</name>
    </ligand>
</feature>
<feature type="active site" description="Nucleophile" evidence="9">
    <location>
        <position position="297"/>
    </location>
</feature>
<feature type="domain" description="Beta-galactosidase trimerisation" evidence="13">
    <location>
        <begin position="388"/>
        <end position="593"/>
    </location>
</feature>
<evidence type="ECO:0000259" key="12">
    <source>
        <dbReference type="Pfam" id="PF02449"/>
    </source>
</evidence>
<gene>
    <name evidence="15" type="ORF">MOC45_12605</name>
</gene>
<evidence type="ECO:0000256" key="11">
    <source>
        <dbReference type="PIRSR" id="PIRSR001084-3"/>
    </source>
</evidence>
<dbReference type="PANTHER" id="PTHR36447:SF2">
    <property type="entry name" value="BETA-GALACTOSIDASE YESZ"/>
    <property type="match status" value="1"/>
</dbReference>
<accession>A0A9Q4DT58</accession>
<evidence type="ECO:0000256" key="3">
    <source>
        <dbReference type="ARBA" id="ARBA00012756"/>
    </source>
</evidence>
<feature type="domain" description="Beta-galactosidase C-terminal" evidence="14">
    <location>
        <begin position="602"/>
        <end position="659"/>
    </location>
</feature>
<dbReference type="InterPro" id="IPR017853">
    <property type="entry name" value="GH"/>
</dbReference>
<dbReference type="Gene3D" id="3.20.20.80">
    <property type="entry name" value="Glycosidases"/>
    <property type="match status" value="1"/>
</dbReference>
<dbReference type="CDD" id="cd03143">
    <property type="entry name" value="A4_beta-galactosidase_middle_domain"/>
    <property type="match status" value="1"/>
</dbReference>
<dbReference type="Pfam" id="PF02449">
    <property type="entry name" value="Glyco_hydro_42"/>
    <property type="match status" value="1"/>
</dbReference>
<feature type="binding site" evidence="11">
    <location>
        <position position="159"/>
    </location>
    <ligand>
        <name>Zn(2+)</name>
        <dbReference type="ChEBI" id="CHEBI:29105"/>
    </ligand>
</feature>
<dbReference type="GO" id="GO:0006012">
    <property type="term" value="P:galactose metabolic process"/>
    <property type="evidence" value="ECO:0007669"/>
    <property type="project" value="InterPro"/>
</dbReference>
<dbReference type="PIRSF" id="PIRSF001084">
    <property type="entry name" value="B-galactosidase"/>
    <property type="match status" value="1"/>
</dbReference>
<evidence type="ECO:0000256" key="8">
    <source>
        <dbReference type="PIRNR" id="PIRNR001084"/>
    </source>
</evidence>
<dbReference type="Gene3D" id="3.40.50.880">
    <property type="match status" value="1"/>
</dbReference>
<evidence type="ECO:0000313" key="15">
    <source>
        <dbReference type="EMBL" id="MCY8121437.1"/>
    </source>
</evidence>
<feature type="binding site" evidence="10">
    <location>
        <position position="145"/>
    </location>
    <ligand>
        <name>substrate</name>
    </ligand>
</feature>
<comment type="similarity">
    <text evidence="2 8">Belongs to the glycosyl hydrolase 42 family.</text>
</comment>
<evidence type="ECO:0000256" key="6">
    <source>
        <dbReference type="ARBA" id="ARBA00022833"/>
    </source>
</evidence>
<keyword evidence="7 8" id="KW-0326">Glycosidase</keyword>
<name>A0A9Q4DT58_BACSC</name>
<keyword evidence="5 8" id="KW-0378">Hydrolase</keyword>
<dbReference type="InterPro" id="IPR013529">
    <property type="entry name" value="Glyco_hydro_42_N"/>
</dbReference>
<dbReference type="InterPro" id="IPR029062">
    <property type="entry name" value="Class_I_gatase-like"/>
</dbReference>
<dbReference type="Proteomes" id="UP001070352">
    <property type="component" value="Unassembled WGS sequence"/>
</dbReference>
<feature type="binding site" evidence="11">
    <location>
        <position position="111"/>
    </location>
    <ligand>
        <name>Zn(2+)</name>
        <dbReference type="ChEBI" id="CHEBI:29105"/>
    </ligand>
</feature>
<evidence type="ECO:0000259" key="13">
    <source>
        <dbReference type="Pfam" id="PF08532"/>
    </source>
</evidence>
<evidence type="ECO:0000256" key="7">
    <source>
        <dbReference type="ARBA" id="ARBA00023295"/>
    </source>
</evidence>
<evidence type="ECO:0000256" key="10">
    <source>
        <dbReference type="PIRSR" id="PIRSR001084-2"/>
    </source>
</evidence>
<feature type="binding site" evidence="11">
    <location>
        <position position="154"/>
    </location>
    <ligand>
        <name>Zn(2+)</name>
        <dbReference type="ChEBI" id="CHEBI:29105"/>
    </ligand>
</feature>
<evidence type="ECO:0000256" key="9">
    <source>
        <dbReference type="PIRSR" id="PIRSR001084-1"/>
    </source>
</evidence>
<dbReference type="EC" id="3.2.1.23" evidence="3 8"/>
<protein>
    <recommendedName>
        <fullName evidence="3 8">Beta-galactosidase</fullName>
        <shortName evidence="8">Beta-gal</shortName>
        <ecNumber evidence="3 8">3.2.1.23</ecNumber>
    </recommendedName>
</protein>
<dbReference type="GO" id="GO:0009341">
    <property type="term" value="C:beta-galactosidase complex"/>
    <property type="evidence" value="ECO:0007669"/>
    <property type="project" value="InterPro"/>
</dbReference>
<feature type="binding site" evidence="11">
    <location>
        <position position="156"/>
    </location>
    <ligand>
        <name>Zn(2+)</name>
        <dbReference type="ChEBI" id="CHEBI:29105"/>
    </ligand>
</feature>
<feature type="domain" description="Glycoside hydrolase family 42 N-terminal" evidence="12">
    <location>
        <begin position="10"/>
        <end position="375"/>
    </location>
</feature>
<dbReference type="RefSeq" id="WP_044453627.1">
    <property type="nucleotide sequence ID" value="NZ_JARSKG010000007.1"/>
</dbReference>
<evidence type="ECO:0000259" key="14">
    <source>
        <dbReference type="Pfam" id="PF08533"/>
    </source>
</evidence>
<keyword evidence="6 11" id="KW-0862">Zinc</keyword>
<dbReference type="Pfam" id="PF08532">
    <property type="entry name" value="Glyco_hydro_42M"/>
    <property type="match status" value="1"/>
</dbReference>
<dbReference type="EMBL" id="JALANJ010000018">
    <property type="protein sequence ID" value="MCY8121437.1"/>
    <property type="molecule type" value="Genomic_DNA"/>
</dbReference>
<evidence type="ECO:0000256" key="5">
    <source>
        <dbReference type="ARBA" id="ARBA00022801"/>
    </source>
</evidence>
<proteinExistence type="inferred from homology"/>
<comment type="catalytic activity">
    <reaction evidence="1 8">
        <text>Hydrolysis of terminal non-reducing beta-D-galactose residues in beta-D-galactosides.</text>
        <dbReference type="EC" id="3.2.1.23"/>
    </reaction>
</comment>
<dbReference type="InterPro" id="IPR003476">
    <property type="entry name" value="Glyco_hydro_42"/>
</dbReference>
<dbReference type="PANTHER" id="PTHR36447">
    <property type="entry name" value="BETA-GALACTOSIDASE GANA"/>
    <property type="match status" value="1"/>
</dbReference>
<evidence type="ECO:0000313" key="16">
    <source>
        <dbReference type="Proteomes" id="UP001070352"/>
    </source>
</evidence>
<evidence type="ECO:0000256" key="4">
    <source>
        <dbReference type="ARBA" id="ARBA00022723"/>
    </source>
</evidence>
<reference evidence="15" key="1">
    <citation type="submission" date="2022-02" db="EMBL/GenBank/DDBJ databases">
        <title>Crop Bioprotection Bacillus Genome Sequencing.</title>
        <authorList>
            <person name="Dunlap C."/>
        </authorList>
    </citation>
    <scope>NUCLEOTIDE SEQUENCE</scope>
    <source>
        <strain evidence="15">M18B4</strain>
    </source>
</reference>
<dbReference type="Pfam" id="PF08533">
    <property type="entry name" value="Glyco_hydro_42C"/>
    <property type="match status" value="1"/>
</dbReference>
<keyword evidence="4 11" id="KW-0479">Metal-binding</keyword>
<dbReference type="GO" id="GO:0046872">
    <property type="term" value="F:metal ion binding"/>
    <property type="evidence" value="ECO:0007669"/>
    <property type="project" value="UniProtKB-KW"/>
</dbReference>
<evidence type="ECO:0000256" key="1">
    <source>
        <dbReference type="ARBA" id="ARBA00001412"/>
    </source>
</evidence>
<dbReference type="GO" id="GO:0004565">
    <property type="term" value="F:beta-galactosidase activity"/>
    <property type="evidence" value="ECO:0007669"/>
    <property type="project" value="UniProtKB-EC"/>
</dbReference>
<feature type="active site" description="Proton donor" evidence="9">
    <location>
        <position position="146"/>
    </location>
</feature>
<comment type="caution">
    <text evidence="15">The sequence shown here is derived from an EMBL/GenBank/DDBJ whole genome shotgun (WGS) entry which is preliminary data.</text>
</comment>
<dbReference type="SUPFAM" id="SSF52317">
    <property type="entry name" value="Class I glutamine amidotransferase-like"/>
    <property type="match status" value="1"/>
</dbReference>
<dbReference type="SUPFAM" id="SSF51445">
    <property type="entry name" value="(Trans)glycosidases"/>
    <property type="match status" value="1"/>
</dbReference>
<sequence length="664" mass="74181">MRRKLYHGACYYPELWDEETIQQDIDIMREVGVNVVRIGEFAWSVMEPEEGKIDVSFFKEIITRLYDNGIETIMCTPTPTPPIWLSHGRPERMHVNEKREVMGHGSRQHACTNNPYFRKKAAIITTSIAKELGQLPGLIGWQLDNEFKCHVAECMCETCLHLWHDWLRNRYGVIERLNEAWGTDVWSETYQTFEQVPQPGPAPFLHHASLSTMYQLFSMEMIASFADEQAKMIRCYSDAPITHNSSVMFSVDNERMFRNLDFASYDTYASQENASAFLLNCDLWRNLKQGRPFWILETSPSYAASLESSAFPHANGYLQAEAVSSYALGSEGFCYWLWRQQRSGSEISHGSVLSAWGEPTVGYQNVLAVERARKEIEQVILSTVPVQAEAAMTYSDRAKAFIKTEPHRGLQHRSLVTHFYERILNTGIHRDLIPEGVPLDGYRLLFTPFVPYLSSDFIKKASAFAKAGGIWIVGPLAGGRSSEHTIHTDCGLGELEKTAGIKTRFTFPMNENVNTGKAFGITAPLGMWSAVFDTENGNTLGTVESGPGAGHAFLTEQKHGKGKIIMLGSLPSGKEGNAMLEALVRHYAAEAAISVRSDVTPGTIVAPRKGDNGLVWIIINMDGKGGSVTLPYAGMDLLTNRSAKAGRLAVGPHEYRVIQFDNRS</sequence>
<evidence type="ECO:0000256" key="2">
    <source>
        <dbReference type="ARBA" id="ARBA00005940"/>
    </source>
</evidence>
<dbReference type="InterPro" id="IPR013739">
    <property type="entry name" value="Beta_galactosidase_C"/>
</dbReference>